<comment type="caution">
    <text evidence="2">The sequence shown here is derived from an EMBL/GenBank/DDBJ whole genome shotgun (WGS) entry which is preliminary data.</text>
</comment>
<dbReference type="AlphaFoldDB" id="A0A846YL37"/>
<dbReference type="SUPFAM" id="SSF53597">
    <property type="entry name" value="Dihydrofolate reductase-like"/>
    <property type="match status" value="1"/>
</dbReference>
<dbReference type="PANTHER" id="PTHR38011">
    <property type="entry name" value="DIHYDROFOLATE REDUCTASE FAMILY PROTEIN (AFU_ORTHOLOGUE AFUA_8G06820)"/>
    <property type="match status" value="1"/>
</dbReference>
<reference evidence="2 3" key="1">
    <citation type="submission" date="2020-04" db="EMBL/GenBank/DDBJ databases">
        <title>MicrobeNet Type strains.</title>
        <authorList>
            <person name="Nicholson A.C."/>
        </authorList>
    </citation>
    <scope>NUCLEOTIDE SEQUENCE [LARGE SCALE GENOMIC DNA]</scope>
    <source>
        <strain evidence="2 3">JCM 3332</strain>
    </source>
</reference>
<name>A0A846YL37_9NOCA</name>
<accession>A0A846YL37</accession>
<proteinExistence type="predicted"/>
<dbReference type="InterPro" id="IPR002734">
    <property type="entry name" value="RibDG_C"/>
</dbReference>
<dbReference type="Gene3D" id="3.40.430.10">
    <property type="entry name" value="Dihydrofolate Reductase, subunit A"/>
    <property type="match status" value="1"/>
</dbReference>
<evidence type="ECO:0000259" key="1">
    <source>
        <dbReference type="Pfam" id="PF01872"/>
    </source>
</evidence>
<dbReference type="GO" id="GO:0009231">
    <property type="term" value="P:riboflavin biosynthetic process"/>
    <property type="evidence" value="ECO:0007669"/>
    <property type="project" value="InterPro"/>
</dbReference>
<dbReference type="EMBL" id="JAAXOT010000018">
    <property type="protein sequence ID" value="NKY59847.1"/>
    <property type="molecule type" value="Genomic_DNA"/>
</dbReference>
<dbReference type="InterPro" id="IPR050765">
    <property type="entry name" value="Riboflavin_Biosynth_HTPR"/>
</dbReference>
<feature type="domain" description="Bacterial bifunctional deaminase-reductase C-terminal" evidence="1">
    <location>
        <begin position="1"/>
        <end position="170"/>
    </location>
</feature>
<sequence length="188" mass="21149">MQVSLDGFVEGPDEEVYWPVVDEELCAGYLDELRRADSLLYGRKTYEIMADYWPTADLAPVSPFYVDFARFWRDASKLVVSRTLQAPGWNTEVIGADFVEQVRQRKDSGQDLVLLGGAETAAAFLAHDLIDEYRLFVHPVLLGDGVPLFQASVDPSSLRLLDVLTFDSAVVQIRYRQSARVCVEHCLS</sequence>
<organism evidence="2 3">
    <name type="scientific">Nocardia flavorosea</name>
    <dbReference type="NCBI Taxonomy" id="53429"/>
    <lineage>
        <taxon>Bacteria</taxon>
        <taxon>Bacillati</taxon>
        <taxon>Actinomycetota</taxon>
        <taxon>Actinomycetes</taxon>
        <taxon>Mycobacteriales</taxon>
        <taxon>Nocardiaceae</taxon>
        <taxon>Nocardia</taxon>
    </lineage>
</organism>
<dbReference type="Pfam" id="PF01872">
    <property type="entry name" value="RibD_C"/>
    <property type="match status" value="1"/>
</dbReference>
<evidence type="ECO:0000313" key="3">
    <source>
        <dbReference type="Proteomes" id="UP000570678"/>
    </source>
</evidence>
<protein>
    <submittedName>
        <fullName evidence="2">Dihydrofolate reductase</fullName>
    </submittedName>
</protein>
<dbReference type="Proteomes" id="UP000570678">
    <property type="component" value="Unassembled WGS sequence"/>
</dbReference>
<evidence type="ECO:0000313" key="2">
    <source>
        <dbReference type="EMBL" id="NKY59847.1"/>
    </source>
</evidence>
<keyword evidence="3" id="KW-1185">Reference proteome</keyword>
<dbReference type="GO" id="GO:0008703">
    <property type="term" value="F:5-amino-6-(5-phosphoribosylamino)uracil reductase activity"/>
    <property type="evidence" value="ECO:0007669"/>
    <property type="project" value="InterPro"/>
</dbReference>
<dbReference type="InterPro" id="IPR024072">
    <property type="entry name" value="DHFR-like_dom_sf"/>
</dbReference>
<gene>
    <name evidence="2" type="ORF">HGA15_27610</name>
</gene>
<dbReference type="PANTHER" id="PTHR38011:SF11">
    <property type="entry name" value="2,5-DIAMINO-6-RIBOSYLAMINO-4(3H)-PYRIMIDINONE 5'-PHOSPHATE REDUCTASE"/>
    <property type="match status" value="1"/>
</dbReference>